<sequence length="105" mass="12003">MSRKTKVEESRLRDQRIAELKRDSTEDPSPIVYCLAPRWPGDKVLAEGQERRRFESRFHQRSVVYASLVYIQNVGDICPPASVERIFGEGMPAQLSSSSFDLDSK</sequence>
<evidence type="ECO:0000313" key="3">
    <source>
        <dbReference type="Proteomes" id="UP000499080"/>
    </source>
</evidence>
<evidence type="ECO:0000256" key="1">
    <source>
        <dbReference type="SAM" id="MobiDB-lite"/>
    </source>
</evidence>
<dbReference type="Proteomes" id="UP000499080">
    <property type="component" value="Unassembled WGS sequence"/>
</dbReference>
<dbReference type="EMBL" id="BGPR01000732">
    <property type="protein sequence ID" value="GBM33376.1"/>
    <property type="molecule type" value="Genomic_DNA"/>
</dbReference>
<feature type="region of interest" description="Disordered" evidence="1">
    <location>
        <begin position="1"/>
        <end position="27"/>
    </location>
</feature>
<evidence type="ECO:0000313" key="2">
    <source>
        <dbReference type="EMBL" id="GBM33376.1"/>
    </source>
</evidence>
<keyword evidence="3" id="KW-1185">Reference proteome</keyword>
<organism evidence="2 3">
    <name type="scientific">Araneus ventricosus</name>
    <name type="common">Orbweaver spider</name>
    <name type="synonym">Epeira ventricosa</name>
    <dbReference type="NCBI Taxonomy" id="182803"/>
    <lineage>
        <taxon>Eukaryota</taxon>
        <taxon>Metazoa</taxon>
        <taxon>Ecdysozoa</taxon>
        <taxon>Arthropoda</taxon>
        <taxon>Chelicerata</taxon>
        <taxon>Arachnida</taxon>
        <taxon>Araneae</taxon>
        <taxon>Araneomorphae</taxon>
        <taxon>Entelegynae</taxon>
        <taxon>Araneoidea</taxon>
        <taxon>Araneidae</taxon>
        <taxon>Araneus</taxon>
    </lineage>
</organism>
<gene>
    <name evidence="2" type="ORF">AVEN_169911_1</name>
</gene>
<feature type="compositionally biased region" description="Basic and acidic residues" evidence="1">
    <location>
        <begin position="1"/>
        <end position="25"/>
    </location>
</feature>
<accession>A0A4Y2EZD5</accession>
<comment type="caution">
    <text evidence="2">The sequence shown here is derived from an EMBL/GenBank/DDBJ whole genome shotgun (WGS) entry which is preliminary data.</text>
</comment>
<dbReference type="AlphaFoldDB" id="A0A4Y2EZD5"/>
<protein>
    <submittedName>
        <fullName evidence="2">Uncharacterized protein</fullName>
    </submittedName>
</protein>
<name>A0A4Y2EZD5_ARAVE</name>
<reference evidence="2 3" key="1">
    <citation type="journal article" date="2019" name="Sci. Rep.">
        <title>Orb-weaving spider Araneus ventricosus genome elucidates the spidroin gene catalogue.</title>
        <authorList>
            <person name="Kono N."/>
            <person name="Nakamura H."/>
            <person name="Ohtoshi R."/>
            <person name="Moran D.A.P."/>
            <person name="Shinohara A."/>
            <person name="Yoshida Y."/>
            <person name="Fujiwara M."/>
            <person name="Mori M."/>
            <person name="Tomita M."/>
            <person name="Arakawa K."/>
        </authorList>
    </citation>
    <scope>NUCLEOTIDE SEQUENCE [LARGE SCALE GENOMIC DNA]</scope>
</reference>
<proteinExistence type="predicted"/>